<feature type="domain" description="CheB-type methylesterase" evidence="9">
    <location>
        <begin position="165"/>
        <end position="357"/>
    </location>
</feature>
<evidence type="ECO:0000256" key="2">
    <source>
        <dbReference type="ARBA" id="ARBA00022500"/>
    </source>
</evidence>
<dbReference type="STRING" id="315423.SAMN04488020_10170"/>
<dbReference type="EMBL" id="FWFV01000001">
    <property type="protein sequence ID" value="SLN10981.1"/>
    <property type="molecule type" value="Genomic_DNA"/>
</dbReference>
<evidence type="ECO:0000256" key="4">
    <source>
        <dbReference type="ARBA" id="ARBA00048267"/>
    </source>
</evidence>
<comment type="catalytic activity">
    <reaction evidence="4 5">
        <text>[protein]-L-glutamate 5-O-methyl ester + H2O = L-glutamyl-[protein] + methanol + H(+)</text>
        <dbReference type="Rhea" id="RHEA:23236"/>
        <dbReference type="Rhea" id="RHEA-COMP:10208"/>
        <dbReference type="Rhea" id="RHEA-COMP:10311"/>
        <dbReference type="ChEBI" id="CHEBI:15377"/>
        <dbReference type="ChEBI" id="CHEBI:15378"/>
        <dbReference type="ChEBI" id="CHEBI:17790"/>
        <dbReference type="ChEBI" id="CHEBI:29973"/>
        <dbReference type="ChEBI" id="CHEBI:82795"/>
        <dbReference type="EC" id="3.1.1.61"/>
    </reaction>
</comment>
<dbReference type="Pfam" id="PF00072">
    <property type="entry name" value="Response_reg"/>
    <property type="match status" value="1"/>
</dbReference>
<dbReference type="InterPro" id="IPR035909">
    <property type="entry name" value="CheB_C"/>
</dbReference>
<keyword evidence="2 5" id="KW-0145">Chemotaxis</keyword>
<evidence type="ECO:0000259" key="9">
    <source>
        <dbReference type="PROSITE" id="PS50122"/>
    </source>
</evidence>
<evidence type="ECO:0000256" key="1">
    <source>
        <dbReference type="ARBA" id="ARBA00022490"/>
    </source>
</evidence>
<dbReference type="InterPro" id="IPR011006">
    <property type="entry name" value="CheY-like_superfamily"/>
</dbReference>
<feature type="active site" evidence="5 6">
    <location>
        <position position="299"/>
    </location>
</feature>
<dbReference type="CDD" id="cd17541">
    <property type="entry name" value="REC_CheB-like"/>
    <property type="match status" value="1"/>
</dbReference>
<dbReference type="PANTHER" id="PTHR42872:SF6">
    <property type="entry name" value="PROTEIN-GLUTAMATE METHYLESTERASE_PROTEIN-GLUTAMINE GLUTAMINASE"/>
    <property type="match status" value="1"/>
</dbReference>
<keyword evidence="1 5" id="KW-0963">Cytoplasm</keyword>
<name>A0A1Y5R7L6_9RHOB</name>
<dbReference type="AlphaFoldDB" id="A0A1Y5R7L6"/>
<dbReference type="GO" id="GO:0006935">
    <property type="term" value="P:chemotaxis"/>
    <property type="evidence" value="ECO:0007669"/>
    <property type="project" value="UniProtKB-UniRule"/>
</dbReference>
<keyword evidence="3 5" id="KW-0378">Hydrolase</keyword>
<dbReference type="InterPro" id="IPR001789">
    <property type="entry name" value="Sig_transdc_resp-reg_receiver"/>
</dbReference>
<dbReference type="HAMAP" id="MF_00099">
    <property type="entry name" value="CheB_chemtxs"/>
    <property type="match status" value="1"/>
</dbReference>
<feature type="active site" evidence="5 6">
    <location>
        <position position="203"/>
    </location>
</feature>
<comment type="PTM">
    <text evidence="5">Phosphorylated by CheA. Phosphorylation of the N-terminal regulatory domain activates the methylesterase activity.</text>
</comment>
<dbReference type="SUPFAM" id="SSF52172">
    <property type="entry name" value="CheY-like"/>
    <property type="match status" value="1"/>
</dbReference>
<dbReference type="SUPFAM" id="SSF52738">
    <property type="entry name" value="Methylesterase CheB, C-terminal domain"/>
    <property type="match status" value="1"/>
</dbReference>
<sequence length="363" mass="38937">MIGKAKKRVLIVDDSAVVRQTLSDIISRHPGLEVMATANDPFQAAERLRREIPDVIVLDVEMPRMDGITFLRRLMAQRPLPVVICSTLVGEGSRTFLAALEAGAVDVILKPNLATRKFLEESSIRIQDAILAAAHARLDRRRQIPNEAKLTADAVLPPAGRTAMAQTTLKVVAIGASTGGTEALRVVLEALPPTAPPIVVVQHMPEAFTANFARRLDELCQITVKEARDGDSVLPGHALIAPGGKHMLLTRSGANYRIEVKEGPLVNRHRPSVDVLFRSVSRVAGANAIGVIMTGMGDDGARGLKEMRDRGARTIGQDEATSVVYGMPAEAKKHGAVETEAALTAIPEAIMRAVNHAASRIKA</sequence>
<dbReference type="Proteomes" id="UP000193870">
    <property type="component" value="Unassembled WGS sequence"/>
</dbReference>
<dbReference type="GO" id="GO:0050568">
    <property type="term" value="F:protein-glutamine glutaminase activity"/>
    <property type="evidence" value="ECO:0007669"/>
    <property type="project" value="UniProtKB-UniRule"/>
</dbReference>
<gene>
    <name evidence="5 10" type="primary">cheB</name>
    <name evidence="10" type="ORF">PAM7066_00072</name>
</gene>
<evidence type="ECO:0000256" key="7">
    <source>
        <dbReference type="PROSITE-ProRule" id="PRU00169"/>
    </source>
</evidence>
<dbReference type="PANTHER" id="PTHR42872">
    <property type="entry name" value="PROTEIN-GLUTAMATE METHYLESTERASE/PROTEIN-GLUTAMINE GLUTAMINASE"/>
    <property type="match status" value="1"/>
</dbReference>
<organism evidence="10 11">
    <name type="scientific">Palleronia marisminoris</name>
    <dbReference type="NCBI Taxonomy" id="315423"/>
    <lineage>
        <taxon>Bacteria</taxon>
        <taxon>Pseudomonadati</taxon>
        <taxon>Pseudomonadota</taxon>
        <taxon>Alphaproteobacteria</taxon>
        <taxon>Rhodobacterales</taxon>
        <taxon>Roseobacteraceae</taxon>
        <taxon>Palleronia</taxon>
    </lineage>
</organism>
<evidence type="ECO:0000259" key="8">
    <source>
        <dbReference type="PROSITE" id="PS50110"/>
    </source>
</evidence>
<keyword evidence="5 7" id="KW-0597">Phosphoprotein</keyword>
<dbReference type="GO" id="GO:0000156">
    <property type="term" value="F:phosphorelay response regulator activity"/>
    <property type="evidence" value="ECO:0007669"/>
    <property type="project" value="InterPro"/>
</dbReference>
<proteinExistence type="inferred from homology"/>
<comment type="similarity">
    <text evidence="5">Belongs to the CheB family.</text>
</comment>
<dbReference type="SMART" id="SM00448">
    <property type="entry name" value="REC"/>
    <property type="match status" value="1"/>
</dbReference>
<dbReference type="EC" id="3.5.1.44" evidence="5"/>
<comment type="subcellular location">
    <subcellularLocation>
        <location evidence="5">Cytoplasm</location>
    </subcellularLocation>
</comment>
<comment type="domain">
    <text evidence="5">Contains a C-terminal catalytic domain, and an N-terminal region which modulates catalytic activity.</text>
</comment>
<evidence type="ECO:0000313" key="11">
    <source>
        <dbReference type="Proteomes" id="UP000193870"/>
    </source>
</evidence>
<comment type="catalytic activity">
    <reaction evidence="5">
        <text>L-glutaminyl-[protein] + H2O = L-glutamyl-[protein] + NH4(+)</text>
        <dbReference type="Rhea" id="RHEA:16441"/>
        <dbReference type="Rhea" id="RHEA-COMP:10207"/>
        <dbReference type="Rhea" id="RHEA-COMP:10208"/>
        <dbReference type="ChEBI" id="CHEBI:15377"/>
        <dbReference type="ChEBI" id="CHEBI:28938"/>
        <dbReference type="ChEBI" id="CHEBI:29973"/>
        <dbReference type="ChEBI" id="CHEBI:30011"/>
        <dbReference type="EC" id="3.5.1.44"/>
    </reaction>
</comment>
<dbReference type="InterPro" id="IPR008248">
    <property type="entry name" value="CheB-like"/>
</dbReference>
<dbReference type="GO" id="GO:0008984">
    <property type="term" value="F:protein-glutamate methylesterase activity"/>
    <property type="evidence" value="ECO:0007669"/>
    <property type="project" value="UniProtKB-UniRule"/>
</dbReference>
<dbReference type="InterPro" id="IPR000673">
    <property type="entry name" value="Sig_transdc_resp-reg_Me-estase"/>
</dbReference>
<feature type="domain" description="Response regulatory" evidence="8">
    <location>
        <begin position="8"/>
        <end position="125"/>
    </location>
</feature>
<dbReference type="Gene3D" id="3.40.50.2300">
    <property type="match status" value="1"/>
</dbReference>
<dbReference type="Pfam" id="PF01339">
    <property type="entry name" value="CheB_methylest"/>
    <property type="match status" value="1"/>
</dbReference>
<evidence type="ECO:0000256" key="5">
    <source>
        <dbReference type="HAMAP-Rule" id="MF_00099"/>
    </source>
</evidence>
<evidence type="ECO:0000256" key="3">
    <source>
        <dbReference type="ARBA" id="ARBA00022801"/>
    </source>
</evidence>
<dbReference type="NCBIfam" id="NF001965">
    <property type="entry name" value="PRK00742.1"/>
    <property type="match status" value="1"/>
</dbReference>
<dbReference type="GO" id="GO:0005737">
    <property type="term" value="C:cytoplasm"/>
    <property type="evidence" value="ECO:0007669"/>
    <property type="project" value="UniProtKB-SubCell"/>
</dbReference>
<feature type="modified residue" description="4-aspartylphosphate" evidence="5 7">
    <location>
        <position position="59"/>
    </location>
</feature>
<comment type="function">
    <text evidence="5">Involved in chemotaxis. Part of a chemotaxis signal transduction system that modulates chemotaxis in response to various stimuli. Catalyzes the demethylation of specific methylglutamate residues introduced into the chemoreceptors (methyl-accepting chemotaxis proteins or MCP) by CheR. Also mediates the irreversible deamidation of specific glutamine residues to glutamic acid.</text>
</comment>
<accession>A0A1Y5R7L6</accession>
<reference evidence="10 11" key="1">
    <citation type="submission" date="2017-03" db="EMBL/GenBank/DDBJ databases">
        <authorList>
            <person name="Afonso C.L."/>
            <person name="Miller P.J."/>
            <person name="Scott M.A."/>
            <person name="Spackman E."/>
            <person name="Goraichik I."/>
            <person name="Dimitrov K.M."/>
            <person name="Suarez D.L."/>
            <person name="Swayne D.E."/>
        </authorList>
    </citation>
    <scope>NUCLEOTIDE SEQUENCE [LARGE SCALE GENOMIC DNA]</scope>
    <source>
        <strain evidence="10 11">CECT 7066</strain>
    </source>
</reference>
<dbReference type="NCBIfam" id="NF009206">
    <property type="entry name" value="PRK12555.1"/>
    <property type="match status" value="1"/>
</dbReference>
<evidence type="ECO:0000256" key="6">
    <source>
        <dbReference type="PROSITE-ProRule" id="PRU00050"/>
    </source>
</evidence>
<keyword evidence="11" id="KW-1185">Reference proteome</keyword>
<protein>
    <recommendedName>
        <fullName evidence="5">Protein-glutamate methylesterase/protein-glutamine glutaminase</fullName>
        <ecNumber evidence="5">3.1.1.61</ecNumber>
        <ecNumber evidence="5">3.5.1.44</ecNumber>
    </recommendedName>
</protein>
<dbReference type="PROSITE" id="PS50110">
    <property type="entry name" value="RESPONSE_REGULATORY"/>
    <property type="match status" value="1"/>
</dbReference>
<dbReference type="PROSITE" id="PS50122">
    <property type="entry name" value="CHEB"/>
    <property type="match status" value="1"/>
</dbReference>
<dbReference type="CDD" id="cd16432">
    <property type="entry name" value="CheB_Rec"/>
    <property type="match status" value="1"/>
</dbReference>
<feature type="active site" evidence="5 6">
    <location>
        <position position="177"/>
    </location>
</feature>
<dbReference type="PIRSF" id="PIRSF000876">
    <property type="entry name" value="RR_chemtxs_CheB"/>
    <property type="match status" value="1"/>
</dbReference>
<evidence type="ECO:0000313" key="10">
    <source>
        <dbReference type="EMBL" id="SLN10981.1"/>
    </source>
</evidence>
<dbReference type="EC" id="3.1.1.61" evidence="5"/>
<dbReference type="Gene3D" id="3.40.50.180">
    <property type="entry name" value="Methylesterase CheB, C-terminal domain"/>
    <property type="match status" value="1"/>
</dbReference>